<comment type="caution">
    <text evidence="4">The sequence shown here is derived from an EMBL/GenBank/DDBJ whole genome shotgun (WGS) entry which is preliminary data.</text>
</comment>
<dbReference type="PANTHER" id="PTHR47926:SF492">
    <property type="entry name" value="DYW DOMAIN-CONTAINING PROTEIN"/>
    <property type="match status" value="1"/>
</dbReference>
<dbReference type="Proteomes" id="UP001412067">
    <property type="component" value="Unassembled WGS sequence"/>
</dbReference>
<dbReference type="InterPro" id="IPR046848">
    <property type="entry name" value="E_motif"/>
</dbReference>
<evidence type="ECO:0000256" key="2">
    <source>
        <dbReference type="PROSITE-ProRule" id="PRU00708"/>
    </source>
</evidence>
<accession>A0ABR2LE99</accession>
<protein>
    <submittedName>
        <fullName evidence="4">Pentatricopeptide repeat-containing protein</fullName>
    </submittedName>
</protein>
<name>A0ABR2LE99_9ASPA</name>
<dbReference type="InterPro" id="IPR046960">
    <property type="entry name" value="PPR_At4g14850-like_plant"/>
</dbReference>
<gene>
    <name evidence="4" type="primary">PCMP-H12</name>
    <name evidence="4" type="ORF">KSP40_PGU010133</name>
</gene>
<sequence length="426" mass="48111">MKDFKQIHSQILRSGLASFLPEHRRMLSFCCSSNHGDMSYARLLFDSMPDPDNFIWNTMIKGYSANISPESAASFYIEMLTRGITPDHYTYPFLLRSEMAIEFIDQIHAHVIKFGFRSNPYVLDALIHVYSFGGAMDTARELFDLYSKCGCVEHAMEIFEKMPRRDKFTWTAMIAGLAVNGNGERALDLFTRMLAMSVRPDEVTYIRVLSACAHAGFIDEGREIFRSMINTHGIQPNVTHYGCLVDLLGRAGRINEALETILNMPMNPNSRVWGALIGACRVHRNLEMAEICANKILELEPENGAVYVLLSNIYAKCGRWEEVGRVKEMVMRRGVKKVPGCSLIEMNGEMHEFVAGDRTHESSDEIYAKMEEMGRALKLAGYAPDTAEVIFDICEEEKEDAVYRHSEKLAIAFGLLRSPAGAAIRE</sequence>
<evidence type="ECO:0000313" key="5">
    <source>
        <dbReference type="Proteomes" id="UP001412067"/>
    </source>
</evidence>
<dbReference type="NCBIfam" id="TIGR00756">
    <property type="entry name" value="PPR"/>
    <property type="match status" value="3"/>
</dbReference>
<dbReference type="InterPro" id="IPR002885">
    <property type="entry name" value="PPR_rpt"/>
</dbReference>
<organism evidence="4 5">
    <name type="scientific">Platanthera guangdongensis</name>
    <dbReference type="NCBI Taxonomy" id="2320717"/>
    <lineage>
        <taxon>Eukaryota</taxon>
        <taxon>Viridiplantae</taxon>
        <taxon>Streptophyta</taxon>
        <taxon>Embryophyta</taxon>
        <taxon>Tracheophyta</taxon>
        <taxon>Spermatophyta</taxon>
        <taxon>Magnoliopsida</taxon>
        <taxon>Liliopsida</taxon>
        <taxon>Asparagales</taxon>
        <taxon>Orchidaceae</taxon>
        <taxon>Orchidoideae</taxon>
        <taxon>Orchideae</taxon>
        <taxon>Orchidinae</taxon>
        <taxon>Platanthera</taxon>
    </lineage>
</organism>
<dbReference type="Pfam" id="PF20431">
    <property type="entry name" value="E_motif"/>
    <property type="match status" value="1"/>
</dbReference>
<evidence type="ECO:0000313" key="4">
    <source>
        <dbReference type="EMBL" id="KAK8939326.1"/>
    </source>
</evidence>
<evidence type="ECO:0000256" key="1">
    <source>
        <dbReference type="ARBA" id="ARBA00022737"/>
    </source>
</evidence>
<reference evidence="4 5" key="1">
    <citation type="journal article" date="2022" name="Nat. Plants">
        <title>Genomes of leafy and leafless Platanthera orchids illuminate the evolution of mycoheterotrophy.</title>
        <authorList>
            <person name="Li M.H."/>
            <person name="Liu K.W."/>
            <person name="Li Z."/>
            <person name="Lu H.C."/>
            <person name="Ye Q.L."/>
            <person name="Zhang D."/>
            <person name="Wang J.Y."/>
            <person name="Li Y.F."/>
            <person name="Zhong Z.M."/>
            <person name="Liu X."/>
            <person name="Yu X."/>
            <person name="Liu D.K."/>
            <person name="Tu X.D."/>
            <person name="Liu B."/>
            <person name="Hao Y."/>
            <person name="Liao X.Y."/>
            <person name="Jiang Y.T."/>
            <person name="Sun W.H."/>
            <person name="Chen J."/>
            <person name="Chen Y.Q."/>
            <person name="Ai Y."/>
            <person name="Zhai J.W."/>
            <person name="Wu S.S."/>
            <person name="Zhou Z."/>
            <person name="Hsiao Y.Y."/>
            <person name="Wu W.L."/>
            <person name="Chen Y.Y."/>
            <person name="Lin Y.F."/>
            <person name="Hsu J.L."/>
            <person name="Li C.Y."/>
            <person name="Wang Z.W."/>
            <person name="Zhao X."/>
            <person name="Zhong W.Y."/>
            <person name="Ma X.K."/>
            <person name="Ma L."/>
            <person name="Huang J."/>
            <person name="Chen G.Z."/>
            <person name="Huang M.Z."/>
            <person name="Huang L."/>
            <person name="Peng D.H."/>
            <person name="Luo Y.B."/>
            <person name="Zou S.Q."/>
            <person name="Chen S.P."/>
            <person name="Lan S."/>
            <person name="Tsai W.C."/>
            <person name="Van de Peer Y."/>
            <person name="Liu Z.J."/>
        </authorList>
    </citation>
    <scope>NUCLEOTIDE SEQUENCE [LARGE SCALE GENOMIC DNA]</scope>
    <source>
        <strain evidence="4">Lor288</strain>
    </source>
</reference>
<evidence type="ECO:0000259" key="3">
    <source>
        <dbReference type="Pfam" id="PF14432"/>
    </source>
</evidence>
<keyword evidence="1" id="KW-0677">Repeat</keyword>
<dbReference type="PANTHER" id="PTHR47926">
    <property type="entry name" value="PENTATRICOPEPTIDE REPEAT-CONTAINING PROTEIN"/>
    <property type="match status" value="1"/>
</dbReference>
<feature type="repeat" description="PPR" evidence="2">
    <location>
        <begin position="201"/>
        <end position="236"/>
    </location>
</feature>
<dbReference type="PROSITE" id="PS51375">
    <property type="entry name" value="PPR"/>
    <property type="match status" value="3"/>
</dbReference>
<feature type="repeat" description="PPR" evidence="2">
    <location>
        <begin position="52"/>
        <end position="86"/>
    </location>
</feature>
<dbReference type="Gene3D" id="1.25.40.10">
    <property type="entry name" value="Tetratricopeptide repeat domain"/>
    <property type="match status" value="2"/>
</dbReference>
<keyword evidence="5" id="KW-1185">Reference proteome</keyword>
<proteinExistence type="predicted"/>
<dbReference type="Pfam" id="PF01535">
    <property type="entry name" value="PPR"/>
    <property type="match status" value="2"/>
</dbReference>
<dbReference type="Pfam" id="PF20430">
    <property type="entry name" value="Eplus_motif"/>
    <property type="match status" value="1"/>
</dbReference>
<dbReference type="EMBL" id="JBBWWR010000020">
    <property type="protein sequence ID" value="KAK8939326.1"/>
    <property type="molecule type" value="Genomic_DNA"/>
</dbReference>
<dbReference type="SUPFAM" id="SSF48452">
    <property type="entry name" value="TPR-like"/>
    <property type="match status" value="1"/>
</dbReference>
<dbReference type="InterPro" id="IPR046849">
    <property type="entry name" value="E2_motif"/>
</dbReference>
<dbReference type="InterPro" id="IPR032867">
    <property type="entry name" value="DYW_dom"/>
</dbReference>
<feature type="repeat" description="PPR" evidence="2">
    <location>
        <begin position="166"/>
        <end position="200"/>
    </location>
</feature>
<feature type="domain" description="DYW" evidence="3">
    <location>
        <begin position="381"/>
        <end position="425"/>
    </location>
</feature>
<dbReference type="Pfam" id="PF14432">
    <property type="entry name" value="DYW_deaminase"/>
    <property type="match status" value="1"/>
</dbReference>
<dbReference type="Pfam" id="PF13041">
    <property type="entry name" value="PPR_2"/>
    <property type="match status" value="2"/>
</dbReference>
<dbReference type="InterPro" id="IPR011990">
    <property type="entry name" value="TPR-like_helical_dom_sf"/>
</dbReference>